<dbReference type="CDD" id="cd05251">
    <property type="entry name" value="NmrA_like_SDR_a"/>
    <property type="match status" value="1"/>
</dbReference>
<keyword evidence="2" id="KW-0521">NADP</keyword>
<dbReference type="RefSeq" id="WP_185005437.1">
    <property type="nucleotide sequence ID" value="NZ_BAAAUI010000001.1"/>
</dbReference>
<accession>A0A7W7CEI0</accession>
<comment type="similarity">
    <text evidence="1">Belongs to the NmrA-type oxidoreductase family.</text>
</comment>
<protein>
    <submittedName>
        <fullName evidence="4">Uncharacterized protein YbjT (DUF2867 family)</fullName>
    </submittedName>
</protein>
<dbReference type="AlphaFoldDB" id="A0A7W7CEI0"/>
<dbReference type="PANTHER" id="PTHR42748:SF7">
    <property type="entry name" value="NMRA LIKE REDOX SENSOR 1-RELATED"/>
    <property type="match status" value="1"/>
</dbReference>
<dbReference type="Gene3D" id="3.40.50.720">
    <property type="entry name" value="NAD(P)-binding Rossmann-like Domain"/>
    <property type="match status" value="1"/>
</dbReference>
<feature type="domain" description="NmrA-like" evidence="3">
    <location>
        <begin position="4"/>
        <end position="309"/>
    </location>
</feature>
<dbReference type="InterPro" id="IPR036291">
    <property type="entry name" value="NAD(P)-bd_dom_sf"/>
</dbReference>
<evidence type="ECO:0000256" key="2">
    <source>
        <dbReference type="ARBA" id="ARBA00022857"/>
    </source>
</evidence>
<sequence length="324" mass="34728">MSDKKIIAVIGATGAQGGGLARAILDDHNGPFALRAITRDPASPAARLLAASGAEVVQADLDDEDSIRRAFTGAYGAFVVTNFWAPLTPEQEAARDRAQMEIDQAHTAAKIAAEVGLKHVIWSTLDDSRPQFTHRGINPPTLLGRYKVPHFDAKAEADARFTELGVPTTFLQTTFFYEAFLAGQGPARDANGDLVLTTPIGDSPMSMIAVEDIGRTAYGILNRGGEFVGRTVAIAGTHATGKEIAALFTEVLGEPVSFRPLTPDAVRASGHPIADEIAATFQFYADTADYFVGARDLNQVRELNPRLQSLTDWLKANAAKIPRD</sequence>
<evidence type="ECO:0000313" key="4">
    <source>
        <dbReference type="EMBL" id="MBB4679722.1"/>
    </source>
</evidence>
<name>A0A7W7CEI0_9PSEU</name>
<dbReference type="SUPFAM" id="SSF51735">
    <property type="entry name" value="NAD(P)-binding Rossmann-fold domains"/>
    <property type="match status" value="1"/>
</dbReference>
<comment type="caution">
    <text evidence="4">The sequence shown here is derived from an EMBL/GenBank/DDBJ whole genome shotgun (WGS) entry which is preliminary data.</text>
</comment>
<evidence type="ECO:0000256" key="1">
    <source>
        <dbReference type="ARBA" id="ARBA00006328"/>
    </source>
</evidence>
<dbReference type="Gene3D" id="3.90.25.10">
    <property type="entry name" value="UDP-galactose 4-epimerase, domain 1"/>
    <property type="match status" value="1"/>
</dbReference>
<evidence type="ECO:0000313" key="5">
    <source>
        <dbReference type="Proteomes" id="UP000533598"/>
    </source>
</evidence>
<reference evidence="4 5" key="1">
    <citation type="submission" date="2020-08" db="EMBL/GenBank/DDBJ databases">
        <title>Sequencing the genomes of 1000 actinobacteria strains.</title>
        <authorList>
            <person name="Klenk H.-P."/>
        </authorList>
    </citation>
    <scope>NUCLEOTIDE SEQUENCE [LARGE SCALE GENOMIC DNA]</scope>
    <source>
        <strain evidence="4 5">DSM 44230</strain>
    </source>
</reference>
<proteinExistence type="inferred from homology"/>
<dbReference type="InterPro" id="IPR008030">
    <property type="entry name" value="NmrA-like"/>
</dbReference>
<dbReference type="InterPro" id="IPR051164">
    <property type="entry name" value="NmrA-like_oxidored"/>
</dbReference>
<evidence type="ECO:0000259" key="3">
    <source>
        <dbReference type="Pfam" id="PF05368"/>
    </source>
</evidence>
<keyword evidence="5" id="KW-1185">Reference proteome</keyword>
<organism evidence="4 5">
    <name type="scientific">Crossiella cryophila</name>
    <dbReference type="NCBI Taxonomy" id="43355"/>
    <lineage>
        <taxon>Bacteria</taxon>
        <taxon>Bacillati</taxon>
        <taxon>Actinomycetota</taxon>
        <taxon>Actinomycetes</taxon>
        <taxon>Pseudonocardiales</taxon>
        <taxon>Pseudonocardiaceae</taxon>
        <taxon>Crossiella</taxon>
    </lineage>
</organism>
<dbReference type="PANTHER" id="PTHR42748">
    <property type="entry name" value="NITROGEN METABOLITE REPRESSION PROTEIN NMRA FAMILY MEMBER"/>
    <property type="match status" value="1"/>
</dbReference>
<dbReference type="Pfam" id="PF05368">
    <property type="entry name" value="NmrA"/>
    <property type="match status" value="1"/>
</dbReference>
<dbReference type="EMBL" id="JACHMH010000001">
    <property type="protein sequence ID" value="MBB4679722.1"/>
    <property type="molecule type" value="Genomic_DNA"/>
</dbReference>
<gene>
    <name evidence="4" type="ORF">HNR67_005840</name>
</gene>
<dbReference type="Proteomes" id="UP000533598">
    <property type="component" value="Unassembled WGS sequence"/>
</dbReference>